<keyword evidence="1" id="KW-0472">Membrane</keyword>
<keyword evidence="3" id="KW-1185">Reference proteome</keyword>
<sequence>MLPYIRHGFGSASKSFSKFLVAVTVWIASLLSITLFQVDLGFGLQLAMEISMDKLFDLSGVVKHTVLWCLGGAPIHAVTDRE</sequence>
<gene>
    <name evidence="2" type="ORF">GGQ90_003506</name>
</gene>
<comment type="caution">
    <text evidence="2">The sequence shown here is derived from an EMBL/GenBank/DDBJ whole genome shotgun (WGS) entry which is preliminary data.</text>
</comment>
<protein>
    <submittedName>
        <fullName evidence="2">Uncharacterized protein</fullName>
    </submittedName>
</protein>
<evidence type="ECO:0000313" key="3">
    <source>
        <dbReference type="Proteomes" id="UP000590524"/>
    </source>
</evidence>
<keyword evidence="1" id="KW-0812">Transmembrane</keyword>
<dbReference type="AlphaFoldDB" id="A0A7W6PX00"/>
<dbReference type="Proteomes" id="UP000590524">
    <property type="component" value="Unassembled WGS sequence"/>
</dbReference>
<dbReference type="EMBL" id="JACIEU010000014">
    <property type="protein sequence ID" value="MBB4149714.1"/>
    <property type="molecule type" value="Genomic_DNA"/>
</dbReference>
<reference evidence="2 3" key="1">
    <citation type="submission" date="2020-08" db="EMBL/GenBank/DDBJ databases">
        <title>Genomic Encyclopedia of Type Strains, Phase IV (KMG-IV): sequencing the most valuable type-strain genomes for metagenomic binning, comparative biology and taxonomic classification.</title>
        <authorList>
            <person name="Goeker M."/>
        </authorList>
    </citation>
    <scope>NUCLEOTIDE SEQUENCE [LARGE SCALE GENOMIC DNA]</scope>
    <source>
        <strain evidence="2 3">DSM 19371</strain>
    </source>
</reference>
<feature type="transmembrane region" description="Helical" evidence="1">
    <location>
        <begin position="20"/>
        <end position="44"/>
    </location>
</feature>
<organism evidence="2 3">
    <name type="scientific">Sphingobium scionense</name>
    <dbReference type="NCBI Taxonomy" id="1404341"/>
    <lineage>
        <taxon>Bacteria</taxon>
        <taxon>Pseudomonadati</taxon>
        <taxon>Pseudomonadota</taxon>
        <taxon>Alphaproteobacteria</taxon>
        <taxon>Sphingomonadales</taxon>
        <taxon>Sphingomonadaceae</taxon>
        <taxon>Sphingobium</taxon>
    </lineage>
</organism>
<dbReference type="RefSeq" id="WP_223178310.1">
    <property type="nucleotide sequence ID" value="NZ_JACIEU010000014.1"/>
</dbReference>
<evidence type="ECO:0000313" key="2">
    <source>
        <dbReference type="EMBL" id="MBB4149714.1"/>
    </source>
</evidence>
<evidence type="ECO:0000256" key="1">
    <source>
        <dbReference type="SAM" id="Phobius"/>
    </source>
</evidence>
<accession>A0A7W6PX00</accession>
<name>A0A7W6PX00_9SPHN</name>
<proteinExistence type="predicted"/>
<keyword evidence="1" id="KW-1133">Transmembrane helix</keyword>